<evidence type="ECO:0000313" key="14">
    <source>
        <dbReference type="EMBL" id="CAL1600072.1"/>
    </source>
</evidence>
<evidence type="ECO:0000259" key="13">
    <source>
        <dbReference type="PROSITE" id="PS50929"/>
    </source>
</evidence>
<evidence type="ECO:0000256" key="2">
    <source>
        <dbReference type="ARBA" id="ARBA00006493"/>
    </source>
</evidence>
<evidence type="ECO:0000259" key="12">
    <source>
        <dbReference type="PROSITE" id="PS50893"/>
    </source>
</evidence>
<dbReference type="SUPFAM" id="SSF90123">
    <property type="entry name" value="ABC transporter transmembrane region"/>
    <property type="match status" value="1"/>
</dbReference>
<dbReference type="InterPro" id="IPR036640">
    <property type="entry name" value="ABC1_TM_sf"/>
</dbReference>
<evidence type="ECO:0000256" key="5">
    <source>
        <dbReference type="ARBA" id="ARBA00022741"/>
    </source>
</evidence>
<evidence type="ECO:0000256" key="8">
    <source>
        <dbReference type="ARBA" id="ARBA00022967"/>
    </source>
</evidence>
<evidence type="ECO:0000256" key="6">
    <source>
        <dbReference type="ARBA" id="ARBA00022840"/>
    </source>
</evidence>
<dbReference type="PROSITE" id="PS50893">
    <property type="entry name" value="ABC_TRANSPORTER_2"/>
    <property type="match status" value="1"/>
</dbReference>
<dbReference type="SMART" id="SM00382">
    <property type="entry name" value="AAA"/>
    <property type="match status" value="1"/>
</dbReference>
<comment type="similarity">
    <text evidence="2">Belongs to the ABC transporter superfamily. ABCB family. MHC peptide exporter (TC 3.A.1.209) subfamily.</text>
</comment>
<dbReference type="SUPFAM" id="SSF52540">
    <property type="entry name" value="P-loop containing nucleoside triphosphate hydrolases"/>
    <property type="match status" value="1"/>
</dbReference>
<dbReference type="GO" id="GO:0005524">
    <property type="term" value="F:ATP binding"/>
    <property type="evidence" value="ECO:0007669"/>
    <property type="project" value="UniProtKB-KW"/>
</dbReference>
<dbReference type="InterPro" id="IPR003593">
    <property type="entry name" value="AAA+_ATPase"/>
</dbReference>
<keyword evidence="4 11" id="KW-0812">Transmembrane</keyword>
<feature type="transmembrane region" description="Helical" evidence="11">
    <location>
        <begin position="35"/>
        <end position="54"/>
    </location>
</feature>
<keyword evidence="7" id="KW-0653">Protein transport</keyword>
<keyword evidence="3" id="KW-0813">Transport</keyword>
<evidence type="ECO:0008006" key="16">
    <source>
        <dbReference type="Google" id="ProtNLM"/>
    </source>
</evidence>
<dbReference type="Pfam" id="PF00664">
    <property type="entry name" value="ABC_membrane"/>
    <property type="match status" value="1"/>
</dbReference>
<protein>
    <recommendedName>
        <fullName evidence="16">Transporter associated with antigen processing, subunit type t, teleost specific</fullName>
    </recommendedName>
</protein>
<dbReference type="EMBL" id="OZ035845">
    <property type="protein sequence ID" value="CAL1600072.1"/>
    <property type="molecule type" value="Genomic_DNA"/>
</dbReference>
<evidence type="ECO:0000256" key="3">
    <source>
        <dbReference type="ARBA" id="ARBA00022448"/>
    </source>
</evidence>
<evidence type="ECO:0000256" key="10">
    <source>
        <dbReference type="ARBA" id="ARBA00023136"/>
    </source>
</evidence>
<keyword evidence="5" id="KW-0547">Nucleotide-binding</keyword>
<comment type="subcellular location">
    <subcellularLocation>
        <location evidence="1">Endomembrane system</location>
        <topology evidence="1">Multi-pass membrane protein</topology>
    </subcellularLocation>
</comment>
<name>A0AAV2LL01_KNICA</name>
<dbReference type="GO" id="GO:0016887">
    <property type="term" value="F:ATP hydrolysis activity"/>
    <property type="evidence" value="ECO:0007669"/>
    <property type="project" value="InterPro"/>
</dbReference>
<dbReference type="PROSITE" id="PS50929">
    <property type="entry name" value="ABC_TM1F"/>
    <property type="match status" value="1"/>
</dbReference>
<organism evidence="14 15">
    <name type="scientific">Knipowitschia caucasica</name>
    <name type="common">Caucasian dwarf goby</name>
    <name type="synonym">Pomatoschistus caucasicus</name>
    <dbReference type="NCBI Taxonomy" id="637954"/>
    <lineage>
        <taxon>Eukaryota</taxon>
        <taxon>Metazoa</taxon>
        <taxon>Chordata</taxon>
        <taxon>Craniata</taxon>
        <taxon>Vertebrata</taxon>
        <taxon>Euteleostomi</taxon>
        <taxon>Actinopterygii</taxon>
        <taxon>Neopterygii</taxon>
        <taxon>Teleostei</taxon>
        <taxon>Neoteleostei</taxon>
        <taxon>Acanthomorphata</taxon>
        <taxon>Gobiaria</taxon>
        <taxon>Gobiiformes</taxon>
        <taxon>Gobioidei</taxon>
        <taxon>Gobiidae</taxon>
        <taxon>Gobiinae</taxon>
        <taxon>Knipowitschia</taxon>
    </lineage>
</organism>
<evidence type="ECO:0000256" key="7">
    <source>
        <dbReference type="ARBA" id="ARBA00022856"/>
    </source>
</evidence>
<dbReference type="Pfam" id="PF00005">
    <property type="entry name" value="ABC_tran"/>
    <property type="match status" value="1"/>
</dbReference>
<sequence>MEELATCALFVLVFDLALGWTYWILVLQLQPPDRGGLLWLWGFGAVKWITLHYLSRILTAGKPGPVLVRLVCLLSLLWPVTESALMVASKEDRPYTGPPPDLSAVLFRALASLLACVVWERGLYDEKSAKRKKPQVHGAGQLFRRLLQFFKPDWFYLCTAFGALVVGVICDALIPLYQGEVIDMMRASMVEVDFILAVTKLAVVSLSSAMFSGTRGGLFMFSLARLNRRLKHLLFHTLLQQEIQFFEEKKSGQLSSRLHSDVDRMGRTVALNANVLVRSVVKTCLMLVVMVRLSWELTVLTVLEMPLLGLVQNKYTTLSTELKEQIQAHHAQISDQVLQTVSGIETVRSFNAEKVEIQRYSAALEQLRQVKRQYGIYSSSFTFIRRIVSLGIRILFLVMARRLLQNDQLSIGSLVTFLLYQKPMSSNLREIMYGYGETKSTVGIIANVFTYLDRKPKSQTAGNLAPEKLEGRIVFENVSFTYASTSAEKTTPTALKSVSLELRPGKMTALVGPSGSGKTTCVSLLKRLYEPQEGRILLDGEPLHQYDLTYLHKKMAVVSQNPVLFCGSLKYNIEYGLKESNMDTVQEAAARIKAESHFSELNNGYDTDVGESGGKLSEGLRQSIAVLRALVRDPQVIILDEATSKLDVHAQHAVLEEVLSGDRTVLVVAHQLETVEKADHIIYLENGQIVEEGTHQDLMNKRGRYYSLKEELFHSEGNWSRLSEKGPLYSGHVCCFSSDLSFRNRSFSPRFWRLWSRHPPAQPAASRCIHVDSPPITPTLTTSYAHGTSSVSLLHATIPELLLSTVELVPDREAVAFLKDGCPEADGI</sequence>
<dbReference type="AlphaFoldDB" id="A0AAV2LL01"/>
<evidence type="ECO:0000256" key="11">
    <source>
        <dbReference type="SAM" id="Phobius"/>
    </source>
</evidence>
<gene>
    <name evidence="14" type="ORF">KC01_LOCUS28222</name>
</gene>
<feature type="transmembrane region" description="Helical" evidence="11">
    <location>
        <begin position="154"/>
        <end position="174"/>
    </location>
</feature>
<proteinExistence type="inferred from homology"/>
<evidence type="ECO:0000256" key="1">
    <source>
        <dbReference type="ARBA" id="ARBA00004127"/>
    </source>
</evidence>
<keyword evidence="9 11" id="KW-1133">Transmembrane helix</keyword>
<keyword evidence="6" id="KW-0067">ATP-binding</keyword>
<dbReference type="InterPro" id="IPR027417">
    <property type="entry name" value="P-loop_NTPase"/>
</dbReference>
<dbReference type="Gene3D" id="1.20.1560.10">
    <property type="entry name" value="ABC transporter type 1, transmembrane domain"/>
    <property type="match status" value="1"/>
</dbReference>
<dbReference type="InterPro" id="IPR003439">
    <property type="entry name" value="ABC_transporter-like_ATP-bd"/>
</dbReference>
<keyword evidence="10 11" id="KW-0472">Membrane</keyword>
<dbReference type="GO" id="GO:0016020">
    <property type="term" value="C:membrane"/>
    <property type="evidence" value="ECO:0007669"/>
    <property type="project" value="InterPro"/>
</dbReference>
<feature type="transmembrane region" description="Helical" evidence="11">
    <location>
        <begin position="105"/>
        <end position="124"/>
    </location>
</feature>
<dbReference type="Proteomes" id="UP001497482">
    <property type="component" value="Chromosome 23"/>
</dbReference>
<feature type="transmembrane region" description="Helical" evidence="11">
    <location>
        <begin position="66"/>
        <end position="85"/>
    </location>
</feature>
<dbReference type="InterPro" id="IPR011527">
    <property type="entry name" value="ABC1_TM_dom"/>
</dbReference>
<feature type="domain" description="ABC transmembrane type-1" evidence="13">
    <location>
        <begin position="160"/>
        <end position="440"/>
    </location>
</feature>
<accession>A0AAV2LL01</accession>
<feature type="domain" description="ABC transporter" evidence="12">
    <location>
        <begin position="473"/>
        <end position="711"/>
    </location>
</feature>
<evidence type="ECO:0000256" key="9">
    <source>
        <dbReference type="ARBA" id="ARBA00022989"/>
    </source>
</evidence>
<dbReference type="PANTHER" id="PTHR43394">
    <property type="entry name" value="ATP-DEPENDENT PERMEASE MDL1, MITOCHONDRIAL"/>
    <property type="match status" value="1"/>
</dbReference>
<dbReference type="PANTHER" id="PTHR43394:SF14">
    <property type="entry name" value="TRANSPORTER 2, ATP BINDING CASSETTE SUBFAMILY B"/>
    <property type="match status" value="1"/>
</dbReference>
<dbReference type="FunFam" id="3.40.50.300:FF:000140">
    <property type="entry name" value="Lipid A export ATP-binding/permease protein MsbA"/>
    <property type="match status" value="1"/>
</dbReference>
<dbReference type="InterPro" id="IPR039421">
    <property type="entry name" value="Type_1_exporter"/>
</dbReference>
<dbReference type="GO" id="GO:0015421">
    <property type="term" value="F:ABC-type oligopeptide transporter activity"/>
    <property type="evidence" value="ECO:0007669"/>
    <property type="project" value="TreeGrafter"/>
</dbReference>
<reference evidence="14 15" key="1">
    <citation type="submission" date="2024-04" db="EMBL/GenBank/DDBJ databases">
        <authorList>
            <person name="Waldvogel A.-M."/>
            <person name="Schoenle A."/>
        </authorList>
    </citation>
    <scope>NUCLEOTIDE SEQUENCE [LARGE SCALE GENOMIC DNA]</scope>
</reference>
<keyword evidence="15" id="KW-1185">Reference proteome</keyword>
<evidence type="ECO:0000256" key="4">
    <source>
        <dbReference type="ARBA" id="ARBA00022692"/>
    </source>
</evidence>
<dbReference type="GO" id="GO:0012505">
    <property type="term" value="C:endomembrane system"/>
    <property type="evidence" value="ECO:0007669"/>
    <property type="project" value="UniProtKB-SubCell"/>
</dbReference>
<keyword evidence="7" id="KW-0571">Peptide transport</keyword>
<keyword evidence="8" id="KW-1278">Translocase</keyword>
<dbReference type="Gene3D" id="3.40.50.300">
    <property type="entry name" value="P-loop containing nucleotide triphosphate hydrolases"/>
    <property type="match status" value="1"/>
</dbReference>
<evidence type="ECO:0000313" key="15">
    <source>
        <dbReference type="Proteomes" id="UP001497482"/>
    </source>
</evidence>